<evidence type="ECO:0000259" key="4">
    <source>
        <dbReference type="Pfam" id="PF08241"/>
    </source>
</evidence>
<dbReference type="Gene3D" id="3.40.50.150">
    <property type="entry name" value="Vaccinia Virus protein VP39"/>
    <property type="match status" value="1"/>
</dbReference>
<dbReference type="PANTHER" id="PTHR43464">
    <property type="entry name" value="METHYLTRANSFERASE"/>
    <property type="match status" value="1"/>
</dbReference>
<dbReference type="AlphaFoldDB" id="W5XZS3"/>
<keyword evidence="6" id="KW-1185">Reference proteome</keyword>
<name>W5XZS3_9CORY</name>
<keyword evidence="2 5" id="KW-0808">Transferase</keyword>
<dbReference type="GO" id="GO:0008757">
    <property type="term" value="F:S-adenosylmethionine-dependent methyltransferase activity"/>
    <property type="evidence" value="ECO:0007669"/>
    <property type="project" value="InterPro"/>
</dbReference>
<accession>W5XZS3</accession>
<reference evidence="5 6" key="1">
    <citation type="submission" date="2013-02" db="EMBL/GenBank/DDBJ databases">
        <title>The complete genome sequence of Corynebacterium vitaeruminis DSM 20294.</title>
        <authorList>
            <person name="Ruckert C."/>
            <person name="Albersmeier A."/>
            <person name="Kalinowski J."/>
        </authorList>
    </citation>
    <scope>NUCLEOTIDE SEQUENCE [LARGE SCALE GENOMIC DNA]</scope>
    <source>
        <strain evidence="6">ATCC 10234</strain>
    </source>
</reference>
<dbReference type="STRING" id="1224164.B843_05115"/>
<keyword evidence="1 5" id="KW-0489">Methyltransferase</keyword>
<dbReference type="CDD" id="cd02440">
    <property type="entry name" value="AdoMet_MTases"/>
    <property type="match status" value="1"/>
</dbReference>
<dbReference type="KEGG" id="cvt:B843_05115"/>
<dbReference type="GO" id="GO:0032259">
    <property type="term" value="P:methylation"/>
    <property type="evidence" value="ECO:0007669"/>
    <property type="project" value="UniProtKB-KW"/>
</dbReference>
<dbReference type="HOGENOM" id="CLU_037990_4_0_11"/>
<feature type="domain" description="Methyltransferase type 11" evidence="4">
    <location>
        <begin position="58"/>
        <end position="147"/>
    </location>
</feature>
<evidence type="ECO:0000256" key="3">
    <source>
        <dbReference type="ARBA" id="ARBA00022691"/>
    </source>
</evidence>
<evidence type="ECO:0000256" key="1">
    <source>
        <dbReference type="ARBA" id="ARBA00022603"/>
    </source>
</evidence>
<gene>
    <name evidence="5" type="ORF">B843_05115</name>
</gene>
<keyword evidence="3" id="KW-0949">S-adenosyl-L-methionine</keyword>
<sequence>MTDTDLRQLTPAQATINDYWDSRARAYDRGQRRPGRAEEDHVLWRELLRPHVSGPRALDVGCGSGFLSRVLDDLGAAVTGIDLSEQMLEIAREHSPGIEFHRGDAVDPAVSSGFDLVASRYVLWTLTDPARALRRWHELLRPHGQLLLIDAPWFPRGIDANPTPGFREHYRADIRERLPLAEGFSIAKVARLVTSAGFRDLEVIPLTKVYELDRATGAAPGHEPTLQYLFVSRRS</sequence>
<dbReference type="RefSeq" id="WP_025252447.1">
    <property type="nucleotide sequence ID" value="NZ_CP004353.1"/>
</dbReference>
<dbReference type="SUPFAM" id="SSF53335">
    <property type="entry name" value="S-adenosyl-L-methionine-dependent methyltransferases"/>
    <property type="match status" value="1"/>
</dbReference>
<evidence type="ECO:0000256" key="2">
    <source>
        <dbReference type="ARBA" id="ARBA00022679"/>
    </source>
</evidence>
<dbReference type="Pfam" id="PF08241">
    <property type="entry name" value="Methyltransf_11"/>
    <property type="match status" value="1"/>
</dbReference>
<proteinExistence type="predicted"/>
<dbReference type="Proteomes" id="UP000019222">
    <property type="component" value="Chromosome"/>
</dbReference>
<dbReference type="eggNOG" id="COG0500">
    <property type="taxonomic scope" value="Bacteria"/>
</dbReference>
<dbReference type="InterPro" id="IPR013216">
    <property type="entry name" value="Methyltransf_11"/>
</dbReference>
<dbReference type="PATRIC" id="fig|1224164.3.peg.1020"/>
<evidence type="ECO:0000313" key="6">
    <source>
        <dbReference type="Proteomes" id="UP000019222"/>
    </source>
</evidence>
<dbReference type="PANTHER" id="PTHR43464:SF19">
    <property type="entry name" value="UBIQUINONE BIOSYNTHESIS O-METHYLTRANSFERASE, MITOCHONDRIAL"/>
    <property type="match status" value="1"/>
</dbReference>
<dbReference type="EMBL" id="CP004353">
    <property type="protein sequence ID" value="AHI22412.1"/>
    <property type="molecule type" value="Genomic_DNA"/>
</dbReference>
<protein>
    <submittedName>
        <fullName evidence="5">Putative methyltransferase</fullName>
    </submittedName>
</protein>
<dbReference type="InterPro" id="IPR029063">
    <property type="entry name" value="SAM-dependent_MTases_sf"/>
</dbReference>
<evidence type="ECO:0000313" key="5">
    <source>
        <dbReference type="EMBL" id="AHI22412.1"/>
    </source>
</evidence>
<organism evidence="5 6">
    <name type="scientific">Corynebacterium vitaeruminis DSM 20294</name>
    <dbReference type="NCBI Taxonomy" id="1224164"/>
    <lineage>
        <taxon>Bacteria</taxon>
        <taxon>Bacillati</taxon>
        <taxon>Actinomycetota</taxon>
        <taxon>Actinomycetes</taxon>
        <taxon>Mycobacteriales</taxon>
        <taxon>Corynebacteriaceae</taxon>
        <taxon>Corynebacterium</taxon>
    </lineage>
</organism>